<accession>A0A1G5SEV8</accession>
<evidence type="ECO:0000256" key="1">
    <source>
        <dbReference type="SAM" id="SignalP"/>
    </source>
</evidence>
<protein>
    <recommendedName>
        <fullName evidence="2">Ice-binding protein C-terminal domain-containing protein</fullName>
    </recommendedName>
</protein>
<sequence>MQLNKLTSMLSIAVTTLALSLSTIHETSAAVLAVDLSSTATNSGTITSGGNTLTFAFDQTQPSGTGVLNSFLRVQKNSNEQGYNTNANKVFDNKGGNFTRDVQFGELQSTDGFYQFVLDIGEPGGKNGRLLSLDGLKLFSSTTGGQSSQSVDPNGNANGISGTLLWDMDRTVDNYVLLDANRNGKPGNGVSDMLLKVPETVFAGQNANNYFILWSRFGLQPGSGSAGTFEEWAFLTASTSGLNEIPEPMSLLLIGTGLLGFAATHRRRLV</sequence>
<reference evidence="3 4" key="1">
    <citation type="submission" date="2016-10" db="EMBL/GenBank/DDBJ databases">
        <authorList>
            <person name="de Groot N.N."/>
        </authorList>
    </citation>
    <scope>NUCLEOTIDE SEQUENCE [LARGE SCALE GENOMIC DNA]</scope>
    <source>
        <strain evidence="3">1</strain>
    </source>
</reference>
<dbReference type="RefSeq" id="WP_143001860.1">
    <property type="nucleotide sequence ID" value="NZ_FMWO01000041.1"/>
</dbReference>
<dbReference type="AlphaFoldDB" id="A0A1G5SEV8"/>
<evidence type="ECO:0000313" key="4">
    <source>
        <dbReference type="Proteomes" id="UP000198729"/>
    </source>
</evidence>
<evidence type="ECO:0000259" key="2">
    <source>
        <dbReference type="Pfam" id="PF07589"/>
    </source>
</evidence>
<dbReference type="EMBL" id="FMWO01000041">
    <property type="protein sequence ID" value="SCZ85081.1"/>
    <property type="molecule type" value="Genomic_DNA"/>
</dbReference>
<feature type="signal peptide" evidence="1">
    <location>
        <begin position="1"/>
        <end position="29"/>
    </location>
</feature>
<dbReference type="Pfam" id="PF07589">
    <property type="entry name" value="PEP-CTERM"/>
    <property type="match status" value="1"/>
</dbReference>
<gene>
    <name evidence="3" type="ORF">NSMM_340017</name>
</gene>
<organism evidence="3 4">
    <name type="scientific">Nitrosomonas mobilis</name>
    <dbReference type="NCBI Taxonomy" id="51642"/>
    <lineage>
        <taxon>Bacteria</taxon>
        <taxon>Pseudomonadati</taxon>
        <taxon>Pseudomonadota</taxon>
        <taxon>Betaproteobacteria</taxon>
        <taxon>Nitrosomonadales</taxon>
        <taxon>Nitrosomonadaceae</taxon>
        <taxon>Nitrosomonas</taxon>
    </lineage>
</organism>
<dbReference type="InterPro" id="IPR013424">
    <property type="entry name" value="Ice-binding_C"/>
</dbReference>
<evidence type="ECO:0000313" key="3">
    <source>
        <dbReference type="EMBL" id="SCZ85081.1"/>
    </source>
</evidence>
<name>A0A1G5SEV8_9PROT</name>
<feature type="chain" id="PRO_5011631609" description="Ice-binding protein C-terminal domain-containing protein" evidence="1">
    <location>
        <begin position="30"/>
        <end position="270"/>
    </location>
</feature>
<keyword evidence="1" id="KW-0732">Signal</keyword>
<proteinExistence type="predicted"/>
<dbReference type="Proteomes" id="UP000198729">
    <property type="component" value="Unassembled WGS sequence"/>
</dbReference>
<dbReference type="OrthoDB" id="6399769at2"/>
<dbReference type="NCBIfam" id="TIGR02595">
    <property type="entry name" value="PEP_CTERM"/>
    <property type="match status" value="1"/>
</dbReference>
<dbReference type="STRING" id="51642.NSMM_340017"/>
<keyword evidence="4" id="KW-1185">Reference proteome</keyword>
<feature type="domain" description="Ice-binding protein C-terminal" evidence="2">
    <location>
        <begin position="245"/>
        <end position="267"/>
    </location>
</feature>